<feature type="chain" id="PRO_5039775380" description="Lipase" evidence="7">
    <location>
        <begin position="21"/>
        <end position="458"/>
    </location>
</feature>
<keyword evidence="3 7" id="KW-0964">Secreted</keyword>
<dbReference type="Proteomes" id="UP000658997">
    <property type="component" value="Unassembled WGS sequence"/>
</dbReference>
<comment type="subcellular location">
    <subcellularLocation>
        <location evidence="2">Secreted</location>
    </subcellularLocation>
</comment>
<accession>A0A1K0G6P3</accession>
<dbReference type="InterPro" id="IPR029058">
    <property type="entry name" value="AB_hydrolase_fold"/>
</dbReference>
<sequence>MRFFPGAMLALAAAAAAALAVPLERRAQFPDPNDDPFYQQPSNVATYANGQIIQSRKADTDIGNSNKAQAFQLSYRTTNTQEQAQANVATVWIPAKPASPPKIFSYQVYEDSTQLDCAPSYSYLAGFDPPNKATTILDTSLIIGWALQQGYYVLSSDHEGPRAAFIAGYEEGMAVLDGIRALQNFRHLPKDSPVGMYGYSGGAHATVWAESLAGSYAPEINIIATAHGGTPFSTKDTFTFINGGAFAGFAIAGVSGLALVHPDMEAYIKPRLNAQGVKVFQQFRSRAFCIAQVVSTYPFNNVFNLVNETDLLNQEPIRSILKRETLVQSDASYDVPVVRAPRFIWHAALDEIVPYAPAAKYVKEQCDKGAQIHFETYPIAEHISAEFFGLVPALWFLSQAYAGKAAKTVCGTSIPAIPGFTVPSADEVLGADLAKQLKGLSGKDLSGKSLSGKDLPAL</sequence>
<dbReference type="InterPro" id="IPR005152">
    <property type="entry name" value="Lipase_secreted"/>
</dbReference>
<protein>
    <recommendedName>
        <fullName evidence="7">Lipase</fullName>
        <ecNumber evidence="7">3.1.1.3</ecNumber>
    </recommendedName>
</protein>
<name>A0A1K0G6P3_9BASI</name>
<evidence type="ECO:0000256" key="5">
    <source>
        <dbReference type="ARBA" id="ARBA00022963"/>
    </source>
</evidence>
<proteinExistence type="inferred from homology"/>
<dbReference type="GO" id="GO:0005576">
    <property type="term" value="C:extracellular region"/>
    <property type="evidence" value="ECO:0007669"/>
    <property type="project" value="UniProtKB-SubCell"/>
</dbReference>
<dbReference type="Gene3D" id="1.10.260.130">
    <property type="match status" value="1"/>
</dbReference>
<dbReference type="PIRSF" id="PIRSF029171">
    <property type="entry name" value="Esterase_LipA"/>
    <property type="match status" value="1"/>
</dbReference>
<dbReference type="AlphaFoldDB" id="A0A1K0G6P3"/>
<evidence type="ECO:0000256" key="3">
    <source>
        <dbReference type="ARBA" id="ARBA00022525"/>
    </source>
</evidence>
<dbReference type="SUPFAM" id="SSF53474">
    <property type="entry name" value="alpha/beta-Hydrolases"/>
    <property type="match status" value="1"/>
</dbReference>
<keyword evidence="5 7" id="KW-0442">Lipid degradation</keyword>
<dbReference type="Gene3D" id="3.40.50.1820">
    <property type="entry name" value="alpha/beta hydrolase"/>
    <property type="match status" value="1"/>
</dbReference>
<evidence type="ECO:0000256" key="4">
    <source>
        <dbReference type="ARBA" id="ARBA00022801"/>
    </source>
</evidence>
<evidence type="ECO:0000256" key="1">
    <source>
        <dbReference type="ARBA" id="ARBA00001024"/>
    </source>
</evidence>
<gene>
    <name evidence="9" type="ORF">UBRO2_04531</name>
    <name evidence="8" type="ORF">UBRO_05268</name>
</gene>
<comment type="catalytic activity">
    <reaction evidence="1 7">
        <text>a triacylglycerol + H2O = a diacylglycerol + a fatty acid + H(+)</text>
        <dbReference type="Rhea" id="RHEA:12044"/>
        <dbReference type="ChEBI" id="CHEBI:15377"/>
        <dbReference type="ChEBI" id="CHEBI:15378"/>
        <dbReference type="ChEBI" id="CHEBI:17855"/>
        <dbReference type="ChEBI" id="CHEBI:18035"/>
        <dbReference type="ChEBI" id="CHEBI:28868"/>
        <dbReference type="EC" id="3.1.1.3"/>
    </reaction>
</comment>
<evidence type="ECO:0000256" key="6">
    <source>
        <dbReference type="ARBA" id="ARBA00023098"/>
    </source>
</evidence>
<keyword evidence="4" id="KW-0378">Hydrolase</keyword>
<dbReference type="Pfam" id="PF03583">
    <property type="entry name" value="LIP"/>
    <property type="match status" value="1"/>
</dbReference>
<evidence type="ECO:0000313" key="10">
    <source>
        <dbReference type="Proteomes" id="UP000179920"/>
    </source>
</evidence>
<evidence type="ECO:0000313" key="11">
    <source>
        <dbReference type="Proteomes" id="UP000658997"/>
    </source>
</evidence>
<reference evidence="9" key="3">
    <citation type="submission" date="2018-08" db="EMBL/GenBank/DDBJ databases">
        <authorList>
            <person name="Guldener U."/>
        </authorList>
    </citation>
    <scope>NUCLEOTIDE SEQUENCE</scope>
    <source>
        <strain evidence="9">UB2</strain>
    </source>
</reference>
<evidence type="ECO:0000256" key="2">
    <source>
        <dbReference type="ARBA" id="ARBA00004613"/>
    </source>
</evidence>
<reference evidence="8" key="2">
    <citation type="submission" date="2016-04" db="EMBL/GenBank/DDBJ databases">
        <authorList>
            <person name="Evans L.H."/>
            <person name="Alamgir A."/>
            <person name="Owens N."/>
            <person name="Weber N.D."/>
            <person name="Virtaneva K."/>
            <person name="Barbian K."/>
            <person name="Babar A."/>
            <person name="Rosenke K."/>
        </authorList>
    </citation>
    <scope>NUCLEOTIDE SEQUENCE</scope>
    <source>
        <strain evidence="8">UB2112</strain>
    </source>
</reference>
<evidence type="ECO:0000256" key="7">
    <source>
        <dbReference type="PIRNR" id="PIRNR029171"/>
    </source>
</evidence>
<dbReference type="PANTHER" id="PTHR34853">
    <property type="match status" value="1"/>
</dbReference>
<evidence type="ECO:0000313" key="8">
    <source>
        <dbReference type="EMBL" id="SAM83250.1"/>
    </source>
</evidence>
<keyword evidence="6 7" id="KW-0443">Lipid metabolism</keyword>
<organism evidence="8 10">
    <name type="scientific">Ustilago bromivora</name>
    <dbReference type="NCBI Taxonomy" id="307758"/>
    <lineage>
        <taxon>Eukaryota</taxon>
        <taxon>Fungi</taxon>
        <taxon>Dikarya</taxon>
        <taxon>Basidiomycota</taxon>
        <taxon>Ustilaginomycotina</taxon>
        <taxon>Ustilaginomycetes</taxon>
        <taxon>Ustilaginales</taxon>
        <taxon>Ustilaginaceae</taxon>
        <taxon>Ustilago</taxon>
    </lineage>
</organism>
<dbReference type="EMBL" id="ULHB01000108">
    <property type="protein sequence ID" value="SYW82409.1"/>
    <property type="molecule type" value="Genomic_DNA"/>
</dbReference>
<dbReference type="Proteomes" id="UP000179920">
    <property type="component" value="Chromosome X"/>
</dbReference>
<comment type="similarity">
    <text evidence="7">Belongs to the AB hydrolase superfamily. Lipase family.</text>
</comment>
<keyword evidence="11" id="KW-1185">Reference proteome</keyword>
<keyword evidence="7" id="KW-0732">Signal</keyword>
<dbReference type="OrthoDB" id="2373480at2759"/>
<dbReference type="EMBL" id="LT558126">
    <property type="protein sequence ID" value="SAM83250.1"/>
    <property type="molecule type" value="Genomic_DNA"/>
</dbReference>
<evidence type="ECO:0000313" key="9">
    <source>
        <dbReference type="EMBL" id="SYW82409.1"/>
    </source>
</evidence>
<dbReference type="GO" id="GO:0004806">
    <property type="term" value="F:triacylglycerol lipase activity"/>
    <property type="evidence" value="ECO:0007669"/>
    <property type="project" value="UniProtKB-UniRule"/>
</dbReference>
<feature type="signal peptide" evidence="7">
    <location>
        <begin position="1"/>
        <end position="20"/>
    </location>
</feature>
<reference evidence="10" key="1">
    <citation type="submission" date="2016-04" db="EMBL/GenBank/DDBJ databases">
        <authorList>
            <person name="Guldener U."/>
            <person name="Guldener U."/>
        </authorList>
    </citation>
    <scope>NUCLEOTIDE SEQUENCE [LARGE SCALE GENOMIC DNA]</scope>
    <source>
        <strain evidence="10">UB2112</strain>
    </source>
</reference>
<dbReference type="PANTHER" id="PTHR34853:SF1">
    <property type="entry name" value="LIPASE 5"/>
    <property type="match status" value="1"/>
</dbReference>
<dbReference type="EC" id="3.1.1.3" evidence="7"/>
<dbReference type="GO" id="GO:0016042">
    <property type="term" value="P:lipid catabolic process"/>
    <property type="evidence" value="ECO:0007669"/>
    <property type="project" value="UniProtKB-UniRule"/>
</dbReference>